<keyword evidence="3" id="KW-1185">Reference proteome</keyword>
<accession>A0ABD2ZGY3</accession>
<comment type="caution">
    <text evidence="2">The sequence shown here is derived from an EMBL/GenBank/DDBJ whole genome shotgun (WGS) entry which is preliminary data.</text>
</comment>
<reference evidence="2 3" key="1">
    <citation type="submission" date="2024-11" db="EMBL/GenBank/DDBJ databases">
        <title>A near-complete genome assembly of Cinchona calisaya.</title>
        <authorList>
            <person name="Lian D.C."/>
            <person name="Zhao X.W."/>
            <person name="Wei L."/>
        </authorList>
    </citation>
    <scope>NUCLEOTIDE SEQUENCE [LARGE SCALE GENOMIC DNA]</scope>
    <source>
        <tissue evidence="2">Nenye</tissue>
    </source>
</reference>
<gene>
    <name evidence="2" type="ORF">ACH5RR_020938</name>
</gene>
<sequence length="69" mass="7294">MWKSVEILDGKKVCCSECKALPLLVLAGTGVAIGIGLAITSSDLWGKTVAFVEKYGKHLALEVLTSCNL</sequence>
<feature type="transmembrane region" description="Helical" evidence="1">
    <location>
        <begin position="20"/>
        <end position="39"/>
    </location>
</feature>
<keyword evidence="1" id="KW-1133">Transmembrane helix</keyword>
<name>A0ABD2ZGY3_9GENT</name>
<keyword evidence="1" id="KW-0812">Transmembrane</keyword>
<dbReference type="AlphaFoldDB" id="A0ABD2ZGY3"/>
<organism evidence="2 3">
    <name type="scientific">Cinchona calisaya</name>
    <dbReference type="NCBI Taxonomy" id="153742"/>
    <lineage>
        <taxon>Eukaryota</taxon>
        <taxon>Viridiplantae</taxon>
        <taxon>Streptophyta</taxon>
        <taxon>Embryophyta</taxon>
        <taxon>Tracheophyta</taxon>
        <taxon>Spermatophyta</taxon>
        <taxon>Magnoliopsida</taxon>
        <taxon>eudicotyledons</taxon>
        <taxon>Gunneridae</taxon>
        <taxon>Pentapetalae</taxon>
        <taxon>asterids</taxon>
        <taxon>lamiids</taxon>
        <taxon>Gentianales</taxon>
        <taxon>Rubiaceae</taxon>
        <taxon>Cinchonoideae</taxon>
        <taxon>Cinchoneae</taxon>
        <taxon>Cinchona</taxon>
    </lineage>
</organism>
<proteinExistence type="predicted"/>
<dbReference type="Proteomes" id="UP001630127">
    <property type="component" value="Unassembled WGS sequence"/>
</dbReference>
<dbReference type="EMBL" id="JBJUIK010000009">
    <property type="protein sequence ID" value="KAL3518349.1"/>
    <property type="molecule type" value="Genomic_DNA"/>
</dbReference>
<evidence type="ECO:0000256" key="1">
    <source>
        <dbReference type="SAM" id="Phobius"/>
    </source>
</evidence>
<protein>
    <submittedName>
        <fullName evidence="2">Uncharacterized protein</fullName>
    </submittedName>
</protein>
<evidence type="ECO:0000313" key="3">
    <source>
        <dbReference type="Proteomes" id="UP001630127"/>
    </source>
</evidence>
<keyword evidence="1" id="KW-0472">Membrane</keyword>
<evidence type="ECO:0000313" key="2">
    <source>
        <dbReference type="EMBL" id="KAL3518349.1"/>
    </source>
</evidence>